<organism evidence="3 4">
    <name type="scientific">Solanum verrucosum</name>
    <dbReference type="NCBI Taxonomy" id="315347"/>
    <lineage>
        <taxon>Eukaryota</taxon>
        <taxon>Viridiplantae</taxon>
        <taxon>Streptophyta</taxon>
        <taxon>Embryophyta</taxon>
        <taxon>Tracheophyta</taxon>
        <taxon>Spermatophyta</taxon>
        <taxon>Magnoliopsida</taxon>
        <taxon>eudicotyledons</taxon>
        <taxon>Gunneridae</taxon>
        <taxon>Pentapetalae</taxon>
        <taxon>asterids</taxon>
        <taxon>lamiids</taxon>
        <taxon>Solanales</taxon>
        <taxon>Solanaceae</taxon>
        <taxon>Solanoideae</taxon>
        <taxon>Solaneae</taxon>
        <taxon>Solanum</taxon>
    </lineage>
</organism>
<reference evidence="3" key="1">
    <citation type="submission" date="2023-08" db="EMBL/GenBank/DDBJ databases">
        <title>A de novo genome assembly of Solanum verrucosum Schlechtendal, a Mexican diploid species geographically isolated from the other diploid A-genome species in potato relatives.</title>
        <authorList>
            <person name="Hosaka K."/>
        </authorList>
    </citation>
    <scope>NUCLEOTIDE SEQUENCE</scope>
    <source>
        <tissue evidence="3">Young leaves</tissue>
    </source>
</reference>
<dbReference type="AlphaFoldDB" id="A0AAF0QVY3"/>
<dbReference type="InterPro" id="IPR041588">
    <property type="entry name" value="Integrase_H2C2"/>
</dbReference>
<dbReference type="Pfam" id="PF17921">
    <property type="entry name" value="Integrase_H2C2"/>
    <property type="match status" value="1"/>
</dbReference>
<proteinExistence type="predicted"/>
<dbReference type="InterPro" id="IPR043502">
    <property type="entry name" value="DNA/RNA_pol_sf"/>
</dbReference>
<evidence type="ECO:0000313" key="4">
    <source>
        <dbReference type="Proteomes" id="UP001234989"/>
    </source>
</evidence>
<dbReference type="EMBL" id="CP133616">
    <property type="protein sequence ID" value="WMV30451.1"/>
    <property type="molecule type" value="Genomic_DNA"/>
</dbReference>
<dbReference type="InterPro" id="IPR041577">
    <property type="entry name" value="RT_RNaseH_2"/>
</dbReference>
<dbReference type="PANTHER" id="PTHR35046:SF18">
    <property type="entry name" value="RNA-DIRECTED DNA POLYMERASE"/>
    <property type="match status" value="1"/>
</dbReference>
<sequence>MSSVVHNLDPQNFTKSGTHLRDLSMTCARNDGPSGSDECEGSFQKLKTLLISTHVLTLPEEGVDFTIYYDASRVELDGVLIQKVKQFDDEKLWLIYDKVVRGEPKEVVLDSNGFLMIGGRIFMPKMNYHPSQHYWWCGMKRNIANFVLRCLTCQQVKCENQQPQGLPTTVGGYDSIWVVVDRLTKSIHFISVQGRLLIAQSRQKSYADQRVRSLVFMEGDHVWL</sequence>
<evidence type="ECO:0000259" key="2">
    <source>
        <dbReference type="Pfam" id="PF17921"/>
    </source>
</evidence>
<dbReference type="Pfam" id="PF17919">
    <property type="entry name" value="RT_RNaseH_2"/>
    <property type="match status" value="1"/>
</dbReference>
<feature type="domain" description="Reverse transcriptase/retrotransposon-derived protein RNase H-like" evidence="1">
    <location>
        <begin position="37"/>
        <end position="85"/>
    </location>
</feature>
<keyword evidence="4" id="KW-1185">Reference proteome</keyword>
<evidence type="ECO:0000259" key="1">
    <source>
        <dbReference type="Pfam" id="PF17919"/>
    </source>
</evidence>
<accession>A0AAF0QVY3</accession>
<dbReference type="Proteomes" id="UP001234989">
    <property type="component" value="Chromosome 5"/>
</dbReference>
<dbReference type="SUPFAM" id="SSF56672">
    <property type="entry name" value="DNA/RNA polymerases"/>
    <property type="match status" value="1"/>
</dbReference>
<dbReference type="PANTHER" id="PTHR35046">
    <property type="entry name" value="ZINC KNUCKLE (CCHC-TYPE) FAMILY PROTEIN"/>
    <property type="match status" value="1"/>
</dbReference>
<dbReference type="Gene3D" id="1.10.340.70">
    <property type="match status" value="1"/>
</dbReference>
<evidence type="ECO:0008006" key="5">
    <source>
        <dbReference type="Google" id="ProtNLM"/>
    </source>
</evidence>
<protein>
    <recommendedName>
        <fullName evidence="5">Integrase zinc-binding domain-containing protein</fullName>
    </recommendedName>
</protein>
<feature type="domain" description="Integrase zinc-binding" evidence="2">
    <location>
        <begin position="131"/>
        <end position="157"/>
    </location>
</feature>
<evidence type="ECO:0000313" key="3">
    <source>
        <dbReference type="EMBL" id="WMV30451.1"/>
    </source>
</evidence>
<gene>
    <name evidence="3" type="ORF">MTR67_023836</name>
</gene>
<name>A0AAF0QVY3_SOLVR</name>